<keyword evidence="1" id="KW-1133">Transmembrane helix</keyword>
<organism evidence="2 3">
    <name type="scientific">Chilo suppressalis</name>
    <name type="common">Asiatic rice borer moth</name>
    <dbReference type="NCBI Taxonomy" id="168631"/>
    <lineage>
        <taxon>Eukaryota</taxon>
        <taxon>Metazoa</taxon>
        <taxon>Ecdysozoa</taxon>
        <taxon>Arthropoda</taxon>
        <taxon>Hexapoda</taxon>
        <taxon>Insecta</taxon>
        <taxon>Pterygota</taxon>
        <taxon>Neoptera</taxon>
        <taxon>Endopterygota</taxon>
        <taxon>Lepidoptera</taxon>
        <taxon>Glossata</taxon>
        <taxon>Ditrysia</taxon>
        <taxon>Pyraloidea</taxon>
        <taxon>Crambidae</taxon>
        <taxon>Crambinae</taxon>
        <taxon>Chilo</taxon>
    </lineage>
</organism>
<reference evidence="2" key="1">
    <citation type="submission" date="2021-12" db="EMBL/GenBank/DDBJ databases">
        <authorList>
            <person name="King R."/>
        </authorList>
    </citation>
    <scope>NUCLEOTIDE SEQUENCE</scope>
</reference>
<dbReference type="Pfam" id="PF02285">
    <property type="entry name" value="COX8"/>
    <property type="match status" value="1"/>
</dbReference>
<evidence type="ECO:0000256" key="1">
    <source>
        <dbReference type="SAM" id="Phobius"/>
    </source>
</evidence>
<name>A0ABN8B713_CHISP</name>
<gene>
    <name evidence="2" type="ORF">CHILSU_LOCUS4948</name>
</gene>
<keyword evidence="1" id="KW-0472">Membrane</keyword>
<evidence type="ECO:0000313" key="2">
    <source>
        <dbReference type="EMBL" id="CAH0401715.1"/>
    </source>
</evidence>
<proteinExistence type="predicted"/>
<keyword evidence="1" id="KW-0812">Transmembrane</keyword>
<sequence>MLVKICSTNILRRALPSAIMPSRKFAQVGLVMSTPPRYPCSTMEKIIHSMFMMFIWLAPVGYGMTQLKVWRRQYLE</sequence>
<evidence type="ECO:0008006" key="4">
    <source>
        <dbReference type="Google" id="ProtNLM"/>
    </source>
</evidence>
<keyword evidence="3" id="KW-1185">Reference proteome</keyword>
<evidence type="ECO:0000313" key="3">
    <source>
        <dbReference type="Proteomes" id="UP001153292"/>
    </source>
</evidence>
<dbReference type="EMBL" id="OU963895">
    <property type="protein sequence ID" value="CAH0401715.1"/>
    <property type="molecule type" value="Genomic_DNA"/>
</dbReference>
<dbReference type="InterPro" id="IPR003205">
    <property type="entry name" value="Cyt_c_oxidase_su8"/>
</dbReference>
<dbReference type="Proteomes" id="UP001153292">
    <property type="component" value="Chromosome 2"/>
</dbReference>
<accession>A0ABN8B713</accession>
<protein>
    <recommendedName>
        <fullName evidence="4">Cytochrome c oxidase polypeptide VIIc</fullName>
    </recommendedName>
</protein>
<feature type="transmembrane region" description="Helical" evidence="1">
    <location>
        <begin position="46"/>
        <end position="65"/>
    </location>
</feature>